<dbReference type="Proteomes" id="UP001591681">
    <property type="component" value="Unassembled WGS sequence"/>
</dbReference>
<dbReference type="PRINTS" id="PR00463">
    <property type="entry name" value="EP450I"/>
</dbReference>
<dbReference type="AlphaFoldDB" id="A0ABD1KMS4"/>
<evidence type="ECO:0000256" key="6">
    <source>
        <dbReference type="ARBA" id="ARBA00023002"/>
    </source>
</evidence>
<proteinExistence type="inferred from homology"/>
<dbReference type="PANTHER" id="PTHR24300">
    <property type="entry name" value="CYTOCHROME P450 508A4-RELATED"/>
    <property type="match status" value="1"/>
</dbReference>
<dbReference type="InterPro" id="IPR002401">
    <property type="entry name" value="Cyt_P450_E_grp-I"/>
</dbReference>
<dbReference type="FunFam" id="1.10.630.10:FF:000004">
    <property type="entry name" value="cytochrome P450 2D15 isoform X1"/>
    <property type="match status" value="1"/>
</dbReference>
<evidence type="ECO:0000256" key="4">
    <source>
        <dbReference type="ARBA" id="ARBA00022617"/>
    </source>
</evidence>
<feature type="transmembrane region" description="Helical" evidence="11">
    <location>
        <begin position="689"/>
        <end position="711"/>
    </location>
</feature>
<dbReference type="GO" id="GO:0016020">
    <property type="term" value="C:membrane"/>
    <property type="evidence" value="ECO:0007669"/>
    <property type="project" value="UniProtKB-SubCell"/>
</dbReference>
<dbReference type="InterPro" id="IPR001128">
    <property type="entry name" value="Cyt_P450"/>
</dbReference>
<evidence type="ECO:0000256" key="1">
    <source>
        <dbReference type="ARBA" id="ARBA00001971"/>
    </source>
</evidence>
<dbReference type="InterPro" id="IPR019402">
    <property type="entry name" value="CWH43_N"/>
</dbReference>
<evidence type="ECO:0000313" key="14">
    <source>
        <dbReference type="Proteomes" id="UP001591681"/>
    </source>
</evidence>
<keyword evidence="9 11" id="KW-0472">Membrane</keyword>
<evidence type="ECO:0000259" key="12">
    <source>
        <dbReference type="Pfam" id="PF10277"/>
    </source>
</evidence>
<evidence type="ECO:0000256" key="8">
    <source>
        <dbReference type="ARBA" id="ARBA00023033"/>
    </source>
</evidence>
<name>A0ABD1KMS4_9TELE</name>
<dbReference type="GO" id="GO:0046872">
    <property type="term" value="F:metal ion binding"/>
    <property type="evidence" value="ECO:0007669"/>
    <property type="project" value="UniProtKB-KW"/>
</dbReference>
<sequence>MAVWGNVANVLGSPVFLGLCAALLALLLLATPRRCPGFPPGPPALPLLGNLLQLSMKDPMPDLEKIAHRYGNVYSLFLGRRPVVMLHGLLAVREALVTRAADFAGRPQGLMVNHVTDSKGLIMADYGSVWKEHRRFALNTMRNFGLGKVTMEQRILGETAFICSHLEKHCGAPVNPQELIHSAASNIICSILFGARYEYEDEVLTFIINSFKENAEVANGAWAVIYDTLPWLRRLPLPFQKVFRNYDALKKLTRGIVAEHKLTRTLGEPRDVIDCYLEEMEKRGSVSSSLEEERLVMLLLDLHFAGTDTSSNTLLTALLYLTTYRDAQVLCQQEIDAVLGERPHVSYDDRHQMPFVMATIHEIQRLANIAPLGVFHATTRGTTLMGYHIPQGTLVITNLTSVLFEESQWEHPRDFYPTHFLNSRGQFVKPEAFLAFSAGPRVCLGEALARMELFLILVTLLRQFQFVWPKGSSKPDLRPVFGGIQAPKPYHLEAHPRQYLKDTTCSEMVQDRRGELRDGAGQARGVPRWCRTGEESSEMVQAGKCRTGKESAGATTVIHTRGALFRRLNIHWQIPFFQRKASVRGWIPEETMRKCSPWTFLPIMFSLFTAAGLWVVYFIAVEDEKITPLSSEYKGSGHKPPPYISIAGNSPPASCVFSQVMNMAAFVGFILGVLRYLQLKPRMLKPWMNMGSLVALSLACFGMTLVGNFQLTNDEELHNVGTSMTFGLGTLFCWVQSVITVKVNLRNEGRRAGIPRFLLSGAVTICMLLYFLLMAQRLHMHAARTQWALVMFFLTFLASFAVEFRHYHFEIVCTDDQDPPLSLSETFSEVSEYQSDQL</sequence>
<keyword evidence="8" id="KW-0503">Monooxygenase</keyword>
<feature type="transmembrane region" description="Helical" evidence="11">
    <location>
        <begin position="656"/>
        <end position="677"/>
    </location>
</feature>
<dbReference type="EMBL" id="JBHFQA010000004">
    <property type="protein sequence ID" value="KAL2100484.1"/>
    <property type="molecule type" value="Genomic_DNA"/>
</dbReference>
<dbReference type="Pfam" id="PF10277">
    <property type="entry name" value="Frag1"/>
    <property type="match status" value="1"/>
</dbReference>
<dbReference type="Gene3D" id="1.10.630.10">
    <property type="entry name" value="Cytochrome P450"/>
    <property type="match status" value="1"/>
</dbReference>
<accession>A0ABD1KMS4</accession>
<feature type="transmembrane region" description="Helical" evidence="11">
    <location>
        <begin position="757"/>
        <end position="775"/>
    </location>
</feature>
<dbReference type="InterPro" id="IPR017972">
    <property type="entry name" value="Cyt_P450_CS"/>
</dbReference>
<dbReference type="PROSITE" id="PS00086">
    <property type="entry name" value="CYTOCHROME_P450"/>
    <property type="match status" value="1"/>
</dbReference>
<keyword evidence="5 10" id="KW-0479">Metal-binding</keyword>
<evidence type="ECO:0000256" key="11">
    <source>
        <dbReference type="SAM" id="Phobius"/>
    </source>
</evidence>
<keyword evidence="14" id="KW-1185">Reference proteome</keyword>
<evidence type="ECO:0000256" key="3">
    <source>
        <dbReference type="ARBA" id="ARBA00010617"/>
    </source>
</evidence>
<dbReference type="InterPro" id="IPR036396">
    <property type="entry name" value="Cyt_P450_sf"/>
</dbReference>
<dbReference type="SUPFAM" id="SSF48264">
    <property type="entry name" value="Cytochrome P450"/>
    <property type="match status" value="1"/>
</dbReference>
<feature type="transmembrane region" description="Helical" evidence="11">
    <location>
        <begin position="600"/>
        <end position="620"/>
    </location>
</feature>
<comment type="caution">
    <text evidence="13">The sequence shown here is derived from an EMBL/GenBank/DDBJ whole genome shotgun (WGS) entry which is preliminary data.</text>
</comment>
<keyword evidence="11" id="KW-1133">Transmembrane helix</keyword>
<keyword evidence="7 10" id="KW-0408">Iron</keyword>
<feature type="domain" description="CWH43-like N-terminal" evidence="12">
    <location>
        <begin position="598"/>
        <end position="806"/>
    </location>
</feature>
<feature type="transmembrane region" description="Helical" evidence="11">
    <location>
        <begin position="723"/>
        <end position="745"/>
    </location>
</feature>
<dbReference type="PANTHER" id="PTHR24300:SF327">
    <property type="entry name" value="CYTOCHROME P450 2F2-RELATED"/>
    <property type="match status" value="1"/>
</dbReference>
<keyword evidence="4 10" id="KW-0349">Heme</keyword>
<gene>
    <name evidence="13" type="ORF">ACEWY4_004878</name>
</gene>
<feature type="binding site" description="axial binding residue" evidence="10">
    <location>
        <position position="443"/>
    </location>
    <ligand>
        <name>heme</name>
        <dbReference type="ChEBI" id="CHEBI:30413"/>
    </ligand>
    <ligandPart>
        <name>Fe</name>
        <dbReference type="ChEBI" id="CHEBI:18248"/>
    </ligandPart>
</feature>
<keyword evidence="11" id="KW-0812">Transmembrane</keyword>
<evidence type="ECO:0000256" key="7">
    <source>
        <dbReference type="ARBA" id="ARBA00023004"/>
    </source>
</evidence>
<evidence type="ECO:0000256" key="5">
    <source>
        <dbReference type="ARBA" id="ARBA00022723"/>
    </source>
</evidence>
<comment type="subcellular location">
    <subcellularLocation>
        <location evidence="2">Membrane</location>
    </subcellularLocation>
</comment>
<dbReference type="Pfam" id="PF00067">
    <property type="entry name" value="p450"/>
    <property type="match status" value="1"/>
</dbReference>
<organism evidence="13 14">
    <name type="scientific">Coilia grayii</name>
    <name type="common">Gray's grenadier anchovy</name>
    <dbReference type="NCBI Taxonomy" id="363190"/>
    <lineage>
        <taxon>Eukaryota</taxon>
        <taxon>Metazoa</taxon>
        <taxon>Chordata</taxon>
        <taxon>Craniata</taxon>
        <taxon>Vertebrata</taxon>
        <taxon>Euteleostomi</taxon>
        <taxon>Actinopterygii</taxon>
        <taxon>Neopterygii</taxon>
        <taxon>Teleostei</taxon>
        <taxon>Clupei</taxon>
        <taxon>Clupeiformes</taxon>
        <taxon>Clupeoidei</taxon>
        <taxon>Engraulidae</taxon>
        <taxon>Coilinae</taxon>
        <taxon>Coilia</taxon>
    </lineage>
</organism>
<dbReference type="InterPro" id="IPR050182">
    <property type="entry name" value="Cytochrome_P450_fam2"/>
</dbReference>
<evidence type="ECO:0000313" key="13">
    <source>
        <dbReference type="EMBL" id="KAL2100484.1"/>
    </source>
</evidence>
<evidence type="ECO:0000256" key="10">
    <source>
        <dbReference type="PIRSR" id="PIRSR602401-1"/>
    </source>
</evidence>
<comment type="cofactor">
    <cofactor evidence="1 10">
        <name>heme</name>
        <dbReference type="ChEBI" id="CHEBI:30413"/>
    </cofactor>
</comment>
<reference evidence="13 14" key="1">
    <citation type="submission" date="2024-09" db="EMBL/GenBank/DDBJ databases">
        <title>A chromosome-level genome assembly of Gray's grenadier anchovy, Coilia grayii.</title>
        <authorList>
            <person name="Fu Z."/>
        </authorList>
    </citation>
    <scope>NUCLEOTIDE SEQUENCE [LARGE SCALE GENOMIC DNA]</scope>
    <source>
        <strain evidence="13">G4</strain>
        <tissue evidence="13">Muscle</tissue>
    </source>
</reference>
<dbReference type="PRINTS" id="PR00385">
    <property type="entry name" value="P450"/>
</dbReference>
<dbReference type="GO" id="GO:0004497">
    <property type="term" value="F:monooxygenase activity"/>
    <property type="evidence" value="ECO:0007669"/>
    <property type="project" value="UniProtKB-KW"/>
</dbReference>
<protein>
    <recommendedName>
        <fullName evidence="12">CWH43-like N-terminal domain-containing protein</fullName>
    </recommendedName>
</protein>
<feature type="transmembrane region" description="Helical" evidence="11">
    <location>
        <begin position="787"/>
        <end position="804"/>
    </location>
</feature>
<evidence type="ECO:0000256" key="2">
    <source>
        <dbReference type="ARBA" id="ARBA00004370"/>
    </source>
</evidence>
<comment type="similarity">
    <text evidence="3">Belongs to the cytochrome P450 family.</text>
</comment>
<evidence type="ECO:0000256" key="9">
    <source>
        <dbReference type="ARBA" id="ARBA00023136"/>
    </source>
</evidence>
<keyword evidence="6" id="KW-0560">Oxidoreductase</keyword>